<reference evidence="3" key="1">
    <citation type="submission" date="2016-10" db="EMBL/GenBank/DDBJ databases">
        <authorList>
            <person name="Varghese N."/>
            <person name="Submissions S."/>
        </authorList>
    </citation>
    <scope>NUCLEOTIDE SEQUENCE [LARGE SCALE GENOMIC DNA]</scope>
    <source>
        <strain evidence="3">UNC267MFSha1.1M11</strain>
    </source>
</reference>
<dbReference type="KEGG" id="mflu:HZU40_06825"/>
<reference evidence="2" key="2">
    <citation type="submission" date="2016-10" db="EMBL/GenBank/DDBJ databases">
        <authorList>
            <person name="de Groot N.N."/>
        </authorList>
    </citation>
    <scope>NUCLEOTIDE SEQUENCE [LARGE SCALE GENOMIC DNA]</scope>
    <source>
        <strain evidence="2">UNC267MFSha1.1M11</strain>
    </source>
</reference>
<dbReference type="Proteomes" id="UP000515498">
    <property type="component" value="Chromosome"/>
</dbReference>
<accession>A0A1G4WF03</accession>
<dbReference type="Pfam" id="PF14552">
    <property type="entry name" value="Tautomerase_2"/>
    <property type="match status" value="1"/>
</dbReference>
<dbReference type="Proteomes" id="UP000199707">
    <property type="component" value="Unassembled WGS sequence"/>
</dbReference>
<dbReference type="PANTHER" id="PTHR38460:SF1">
    <property type="entry name" value="TAUTOMERASE YOLI-RELATED"/>
    <property type="match status" value="1"/>
</dbReference>
<dbReference type="InterPro" id="IPR014347">
    <property type="entry name" value="Tautomerase/MIF_sf"/>
</dbReference>
<name>A0A1G4WF03_9MYCO</name>
<dbReference type="PANTHER" id="PTHR38460">
    <property type="entry name" value="TAUTOMERASE YOLI-RELATED"/>
    <property type="match status" value="1"/>
</dbReference>
<gene>
    <name evidence="1" type="ORF">HZU40_06825</name>
    <name evidence="2" type="ORF">SAMN02799620_03058</name>
</gene>
<dbReference type="EMBL" id="CP059894">
    <property type="protein sequence ID" value="QNJ94003.1"/>
    <property type="molecule type" value="Genomic_DNA"/>
</dbReference>
<protein>
    <submittedName>
        <fullName evidence="2">Tautomerase enzyme</fullName>
    </submittedName>
    <submittedName>
        <fullName evidence="1">Tautomerase family protein</fullName>
    </submittedName>
</protein>
<evidence type="ECO:0000313" key="2">
    <source>
        <dbReference type="EMBL" id="SCX21687.1"/>
    </source>
</evidence>
<dbReference type="STRING" id="1502745.SAMN02799620_03058"/>
<sequence>MPSSLVEVRRQYSVAEEIAIIDAVHDSLVAAFRIPLADKHVRLVVHAPHRFAHSPELADPQRYTLVSIDCFAGRSVQAKRELFGEIVSRLGALGIPADHVTIVLRESALQNWGIRGGQAACDVDLGFEVTV</sequence>
<evidence type="ECO:0000313" key="1">
    <source>
        <dbReference type="EMBL" id="QNJ94003.1"/>
    </source>
</evidence>
<dbReference type="EMBL" id="FMUB01000006">
    <property type="protein sequence ID" value="SCX21687.1"/>
    <property type="molecule type" value="Genomic_DNA"/>
</dbReference>
<proteinExistence type="predicted"/>
<dbReference type="Gene3D" id="3.30.429.10">
    <property type="entry name" value="Macrophage Migration Inhibitory Factor"/>
    <property type="match status" value="1"/>
</dbReference>
<reference evidence="1 4" key="3">
    <citation type="submission" date="2020-07" db="EMBL/GenBank/DDBJ databases">
        <title>Draft genome sequence of four isobutane-metabolizing strains capable of cometabolically degrading diverse ether contaminants.</title>
        <authorList>
            <person name="Chen W."/>
            <person name="Faulkner N."/>
            <person name="Smith C."/>
            <person name="Hyman M."/>
        </authorList>
    </citation>
    <scope>NUCLEOTIDE SEQUENCE [LARGE SCALE GENOMIC DNA]</scope>
    <source>
        <strain evidence="1 4">2A</strain>
    </source>
</reference>
<dbReference type="InterPro" id="IPR037479">
    <property type="entry name" value="Tauto_MSAD"/>
</dbReference>
<evidence type="ECO:0000313" key="3">
    <source>
        <dbReference type="Proteomes" id="UP000199707"/>
    </source>
</evidence>
<evidence type="ECO:0000313" key="4">
    <source>
        <dbReference type="Proteomes" id="UP000515498"/>
    </source>
</evidence>
<organism evidence="2 3">
    <name type="scientific">Mycolicibacterium fluoranthenivorans</name>
    <dbReference type="NCBI Taxonomy" id="258505"/>
    <lineage>
        <taxon>Bacteria</taxon>
        <taxon>Bacillati</taxon>
        <taxon>Actinomycetota</taxon>
        <taxon>Actinomycetes</taxon>
        <taxon>Mycobacteriales</taxon>
        <taxon>Mycobacteriaceae</taxon>
        <taxon>Mycolicibacterium</taxon>
    </lineage>
</organism>
<dbReference type="AlphaFoldDB" id="A0A1G4WF03"/>
<dbReference type="RefSeq" id="WP_090358321.1">
    <property type="nucleotide sequence ID" value="NZ_CP059894.1"/>
</dbReference>
<dbReference type="SUPFAM" id="SSF55331">
    <property type="entry name" value="Tautomerase/MIF"/>
    <property type="match status" value="1"/>
</dbReference>